<keyword evidence="3" id="KW-1185">Reference proteome</keyword>
<accession>A0A923LP24</accession>
<name>A0A923LP24_9FIRM</name>
<gene>
    <name evidence="2" type="ORF">H8S17_09645</name>
</gene>
<dbReference type="EMBL" id="JACOPH010000007">
    <property type="protein sequence ID" value="MBC5714470.1"/>
    <property type="molecule type" value="Genomic_DNA"/>
</dbReference>
<keyword evidence="1" id="KW-1133">Transmembrane helix</keyword>
<keyword evidence="1" id="KW-0812">Transmembrane</keyword>
<keyword evidence="1" id="KW-0472">Membrane</keyword>
<evidence type="ECO:0000256" key="1">
    <source>
        <dbReference type="SAM" id="Phobius"/>
    </source>
</evidence>
<dbReference type="RefSeq" id="WP_186867161.1">
    <property type="nucleotide sequence ID" value="NZ_JACOPH010000007.1"/>
</dbReference>
<evidence type="ECO:0000313" key="3">
    <source>
        <dbReference type="Proteomes" id="UP000606720"/>
    </source>
</evidence>
<dbReference type="AlphaFoldDB" id="A0A923LP24"/>
<reference evidence="2" key="1">
    <citation type="submission" date="2020-08" db="EMBL/GenBank/DDBJ databases">
        <title>Genome public.</title>
        <authorList>
            <person name="Liu C."/>
            <person name="Sun Q."/>
        </authorList>
    </citation>
    <scope>NUCLEOTIDE SEQUENCE</scope>
    <source>
        <strain evidence="2">BX1005</strain>
    </source>
</reference>
<protein>
    <submittedName>
        <fullName evidence="2">Uncharacterized protein</fullName>
    </submittedName>
</protein>
<evidence type="ECO:0000313" key="2">
    <source>
        <dbReference type="EMBL" id="MBC5714470.1"/>
    </source>
</evidence>
<feature type="transmembrane region" description="Helical" evidence="1">
    <location>
        <begin position="7"/>
        <end position="27"/>
    </location>
</feature>
<proteinExistence type="predicted"/>
<sequence>MKEVMQQYGSAAITVVAGLLLFVYIFWQADAGGTHGLMQISQKMAVLEQKDYTDYADAKETAEVIKRANPVITFQNIKVVTGKSYAIQDLFLGEDADGNEAELKILEIKGSRVGEQKVMNGTINFMQQGNYRIWVQATDREGKAARNIFTIPVVCR</sequence>
<organism evidence="2 3">
    <name type="scientific">Roseburia zhanii</name>
    <dbReference type="NCBI Taxonomy" id="2763064"/>
    <lineage>
        <taxon>Bacteria</taxon>
        <taxon>Bacillati</taxon>
        <taxon>Bacillota</taxon>
        <taxon>Clostridia</taxon>
        <taxon>Lachnospirales</taxon>
        <taxon>Lachnospiraceae</taxon>
        <taxon>Roseburia</taxon>
    </lineage>
</organism>
<dbReference type="Proteomes" id="UP000606720">
    <property type="component" value="Unassembled WGS sequence"/>
</dbReference>
<comment type="caution">
    <text evidence="2">The sequence shown here is derived from an EMBL/GenBank/DDBJ whole genome shotgun (WGS) entry which is preliminary data.</text>
</comment>